<keyword evidence="2" id="KW-0472">Membrane</keyword>
<evidence type="ECO:0000313" key="5">
    <source>
        <dbReference type="EMBL" id="GAA2011611.1"/>
    </source>
</evidence>
<feature type="transmembrane region" description="Helical" evidence="2">
    <location>
        <begin position="271"/>
        <end position="292"/>
    </location>
</feature>
<gene>
    <name evidence="5" type="ORF">GCM10009839_02230</name>
</gene>
<proteinExistence type="predicted"/>
<sequence>MLVRRSRTRLATSLAVLALALAAPAVSAGSAAASTVPFGSGALDWGIKASFRDYLASPGTGGVIAPADGATTNADGTFHFPLGTADYDTTTHAVTSSFAGSLHITGHGGQLDIGLAALKLSTSGTTGTLSADTTSKQQDGTTTAVKAVPLLTFAVAQDSFGGGPVTTTLTAEGAKAFGGFYPAGSAMDPLKVVLSQGSGAPSASQGASTPTAPSSGSAAGTSAGTAAATSAATSAAATSAATTGAATTPATAPNSKAEASVATEDSGSSSLPVVLGVGAVIVVLAGGGAFVLRRRRTDQGS</sequence>
<feature type="compositionally biased region" description="Low complexity" evidence="1">
    <location>
        <begin position="242"/>
        <end position="253"/>
    </location>
</feature>
<organism evidence="5 6">
    <name type="scientific">Catenulispora yoronensis</name>
    <dbReference type="NCBI Taxonomy" id="450799"/>
    <lineage>
        <taxon>Bacteria</taxon>
        <taxon>Bacillati</taxon>
        <taxon>Actinomycetota</taxon>
        <taxon>Actinomycetes</taxon>
        <taxon>Catenulisporales</taxon>
        <taxon>Catenulisporaceae</taxon>
        <taxon>Catenulispora</taxon>
    </lineage>
</organism>
<evidence type="ECO:0000259" key="4">
    <source>
        <dbReference type="Pfam" id="PF04213"/>
    </source>
</evidence>
<keyword evidence="6" id="KW-1185">Reference proteome</keyword>
<keyword evidence="2" id="KW-0812">Transmembrane</keyword>
<evidence type="ECO:0000256" key="2">
    <source>
        <dbReference type="SAM" id="Phobius"/>
    </source>
</evidence>
<keyword evidence="3" id="KW-0732">Signal</keyword>
<dbReference type="InterPro" id="IPR007331">
    <property type="entry name" value="Htaa"/>
</dbReference>
<evidence type="ECO:0000313" key="6">
    <source>
        <dbReference type="Proteomes" id="UP001500751"/>
    </source>
</evidence>
<dbReference type="EMBL" id="BAAAQN010000001">
    <property type="protein sequence ID" value="GAA2011611.1"/>
    <property type="molecule type" value="Genomic_DNA"/>
</dbReference>
<name>A0ABP5F147_9ACTN</name>
<dbReference type="Pfam" id="PF04213">
    <property type="entry name" value="HtaA"/>
    <property type="match status" value="1"/>
</dbReference>
<dbReference type="Proteomes" id="UP001500751">
    <property type="component" value="Unassembled WGS sequence"/>
</dbReference>
<keyword evidence="2" id="KW-1133">Transmembrane helix</keyword>
<evidence type="ECO:0000256" key="3">
    <source>
        <dbReference type="SAM" id="SignalP"/>
    </source>
</evidence>
<dbReference type="RefSeq" id="WP_344663547.1">
    <property type="nucleotide sequence ID" value="NZ_BAAAQN010000001.1"/>
</dbReference>
<feature type="region of interest" description="Disordered" evidence="1">
    <location>
        <begin position="195"/>
        <end position="222"/>
    </location>
</feature>
<evidence type="ECO:0000256" key="1">
    <source>
        <dbReference type="SAM" id="MobiDB-lite"/>
    </source>
</evidence>
<reference evidence="6" key="1">
    <citation type="journal article" date="2019" name="Int. J. Syst. Evol. Microbiol.">
        <title>The Global Catalogue of Microorganisms (GCM) 10K type strain sequencing project: providing services to taxonomists for standard genome sequencing and annotation.</title>
        <authorList>
            <consortium name="The Broad Institute Genomics Platform"/>
            <consortium name="The Broad Institute Genome Sequencing Center for Infectious Disease"/>
            <person name="Wu L."/>
            <person name="Ma J."/>
        </authorList>
    </citation>
    <scope>NUCLEOTIDE SEQUENCE [LARGE SCALE GENOMIC DNA]</scope>
    <source>
        <strain evidence="6">JCM 16014</strain>
    </source>
</reference>
<protein>
    <recommendedName>
        <fullName evidence="4">Htaa domain-containing protein</fullName>
    </recommendedName>
</protein>
<feature type="signal peptide" evidence="3">
    <location>
        <begin position="1"/>
        <end position="28"/>
    </location>
</feature>
<feature type="chain" id="PRO_5045431310" description="Htaa domain-containing protein" evidence="3">
    <location>
        <begin position="29"/>
        <end position="301"/>
    </location>
</feature>
<accession>A0ABP5F147</accession>
<feature type="domain" description="Htaa" evidence="4">
    <location>
        <begin position="40"/>
        <end position="192"/>
    </location>
</feature>
<feature type="region of interest" description="Disordered" evidence="1">
    <location>
        <begin position="242"/>
        <end position="269"/>
    </location>
</feature>
<comment type="caution">
    <text evidence="5">The sequence shown here is derived from an EMBL/GenBank/DDBJ whole genome shotgun (WGS) entry which is preliminary data.</text>
</comment>